<dbReference type="EMBL" id="ABJZ02000005">
    <property type="protein sequence ID" value="EEH00653.1"/>
    <property type="molecule type" value="Genomic_DNA"/>
</dbReference>
<comment type="caution">
    <text evidence="2">The sequence shown here is derived from an EMBL/GenBank/DDBJ whole genome shotgun (WGS) entry which is preliminary data.</text>
</comment>
<dbReference type="Gene3D" id="2.40.50.140">
    <property type="entry name" value="Nucleic acid-binding proteins"/>
    <property type="match status" value="1"/>
</dbReference>
<keyword evidence="2" id="KW-0689">Ribosomal protein</keyword>
<dbReference type="PROSITE" id="PS50126">
    <property type="entry name" value="S1"/>
    <property type="match status" value="1"/>
</dbReference>
<dbReference type="AlphaFoldDB" id="A0A826H282"/>
<sequence>MGFISKIQLGDTKESSLETFEKLNVGDKLKVVITSIDSKDKSVLLSYREYENQRSREEISSYLFKGNDEESYKPFENLLKRDE</sequence>
<keyword evidence="2" id="KW-0687">Ribonucleoprotein</keyword>
<keyword evidence="3" id="KW-1185">Reference proteome</keyword>
<dbReference type="InterPro" id="IPR003029">
    <property type="entry name" value="S1_domain"/>
</dbReference>
<reference evidence="2 3" key="1">
    <citation type="journal article" date="2011" name="J. Bacteriol.">
        <title>Whole genome sequence of an unusual Borrelia burgdorferi sensu lato isolate.</title>
        <authorList>
            <person name="Casjens S.R."/>
            <person name="Fraser-Liggett C.M."/>
            <person name="Mongodin E.F."/>
            <person name="Qiu W.G."/>
            <person name="Dunn J.J."/>
            <person name="Luft B.J."/>
            <person name="Schutzer S.E."/>
        </authorList>
    </citation>
    <scope>NUCLEOTIDE SEQUENCE [LARGE SCALE GENOMIC DNA]</scope>
    <source>
        <strain evidence="2 3">SV1</strain>
    </source>
</reference>
<accession>A0A826H282</accession>
<dbReference type="SUPFAM" id="SSF50249">
    <property type="entry name" value="Nucleic acid-binding proteins"/>
    <property type="match status" value="1"/>
</dbReference>
<evidence type="ECO:0000313" key="3">
    <source>
        <dbReference type="Proteomes" id="UP000006166"/>
    </source>
</evidence>
<proteinExistence type="predicted"/>
<organism evidence="2 3">
    <name type="scientific">Borreliella finlandensis</name>
    <dbReference type="NCBI Taxonomy" id="498741"/>
    <lineage>
        <taxon>Bacteria</taxon>
        <taxon>Pseudomonadati</taxon>
        <taxon>Spirochaetota</taxon>
        <taxon>Spirochaetia</taxon>
        <taxon>Spirochaetales</taxon>
        <taxon>Borreliaceae</taxon>
        <taxon>Borreliella</taxon>
    </lineage>
</organism>
<dbReference type="GO" id="GO:0005840">
    <property type="term" value="C:ribosome"/>
    <property type="evidence" value="ECO:0007669"/>
    <property type="project" value="UniProtKB-KW"/>
</dbReference>
<evidence type="ECO:0000313" key="2">
    <source>
        <dbReference type="EMBL" id="EEH00653.1"/>
    </source>
</evidence>
<dbReference type="Proteomes" id="UP000006166">
    <property type="component" value="Unassembled WGS sequence"/>
</dbReference>
<gene>
    <name evidence="2" type="ORF">BSV1_0133</name>
</gene>
<dbReference type="InterPro" id="IPR012340">
    <property type="entry name" value="NA-bd_OB-fold"/>
</dbReference>
<feature type="domain" description="S1 motif" evidence="1">
    <location>
        <begin position="1"/>
        <end position="48"/>
    </location>
</feature>
<protein>
    <submittedName>
        <fullName evidence="2">Ribosomal protein S1</fullName>
    </submittedName>
</protein>
<name>A0A826H282_9SPIR</name>
<evidence type="ECO:0000259" key="1">
    <source>
        <dbReference type="PROSITE" id="PS50126"/>
    </source>
</evidence>
<dbReference type="GO" id="GO:0003676">
    <property type="term" value="F:nucleic acid binding"/>
    <property type="evidence" value="ECO:0007669"/>
    <property type="project" value="InterPro"/>
</dbReference>